<gene>
    <name evidence="2" type="ORF">B296_00049846</name>
</gene>
<protein>
    <submittedName>
        <fullName evidence="2">Uncharacterized protein</fullName>
    </submittedName>
</protein>
<sequence length="96" mass="10167">MHGTCPTPLVYTENPTITAKAKREGECSADMAGSVPSPAASKPAARVASLPPASRPPLRTLGVPMGFHGLRRSSRSRSARLVSAICFQISSKKFRC</sequence>
<evidence type="ECO:0000256" key="1">
    <source>
        <dbReference type="SAM" id="MobiDB-lite"/>
    </source>
</evidence>
<dbReference type="AlphaFoldDB" id="A0A426X807"/>
<accession>A0A426X807</accession>
<name>A0A426X807_ENSVE</name>
<reference evidence="2 3" key="1">
    <citation type="journal article" date="2014" name="Agronomy (Basel)">
        <title>A Draft Genome Sequence for Ensete ventricosum, the Drought-Tolerant Tree Against Hunger.</title>
        <authorList>
            <person name="Harrison J."/>
            <person name="Moore K.A."/>
            <person name="Paszkiewicz K."/>
            <person name="Jones T."/>
            <person name="Grant M."/>
            <person name="Ambacheew D."/>
            <person name="Muzemil S."/>
            <person name="Studholme D.J."/>
        </authorList>
    </citation>
    <scope>NUCLEOTIDE SEQUENCE [LARGE SCALE GENOMIC DNA]</scope>
</reference>
<comment type="caution">
    <text evidence="2">The sequence shown here is derived from an EMBL/GenBank/DDBJ whole genome shotgun (WGS) entry which is preliminary data.</text>
</comment>
<organism evidence="2 3">
    <name type="scientific">Ensete ventricosum</name>
    <name type="common">Abyssinian banana</name>
    <name type="synonym">Musa ensete</name>
    <dbReference type="NCBI Taxonomy" id="4639"/>
    <lineage>
        <taxon>Eukaryota</taxon>
        <taxon>Viridiplantae</taxon>
        <taxon>Streptophyta</taxon>
        <taxon>Embryophyta</taxon>
        <taxon>Tracheophyta</taxon>
        <taxon>Spermatophyta</taxon>
        <taxon>Magnoliopsida</taxon>
        <taxon>Liliopsida</taxon>
        <taxon>Zingiberales</taxon>
        <taxon>Musaceae</taxon>
        <taxon>Ensete</taxon>
    </lineage>
</organism>
<feature type="region of interest" description="Disordered" evidence="1">
    <location>
        <begin position="22"/>
        <end position="62"/>
    </location>
</feature>
<feature type="compositionally biased region" description="Low complexity" evidence="1">
    <location>
        <begin position="32"/>
        <end position="49"/>
    </location>
</feature>
<dbReference type="EMBL" id="AMZH03024770">
    <property type="protein sequence ID" value="RRT35615.1"/>
    <property type="molecule type" value="Genomic_DNA"/>
</dbReference>
<proteinExistence type="predicted"/>
<dbReference type="Proteomes" id="UP000287651">
    <property type="component" value="Unassembled WGS sequence"/>
</dbReference>
<evidence type="ECO:0000313" key="2">
    <source>
        <dbReference type="EMBL" id="RRT35615.1"/>
    </source>
</evidence>
<evidence type="ECO:0000313" key="3">
    <source>
        <dbReference type="Proteomes" id="UP000287651"/>
    </source>
</evidence>